<dbReference type="EMBL" id="PKMF04000326">
    <property type="protein sequence ID" value="KAK7837548.1"/>
    <property type="molecule type" value="Genomic_DNA"/>
</dbReference>
<reference evidence="3 4" key="1">
    <citation type="journal article" date="2018" name="Sci. Data">
        <title>The draft genome sequence of cork oak.</title>
        <authorList>
            <person name="Ramos A.M."/>
            <person name="Usie A."/>
            <person name="Barbosa P."/>
            <person name="Barros P.M."/>
            <person name="Capote T."/>
            <person name="Chaves I."/>
            <person name="Simoes F."/>
            <person name="Abreu I."/>
            <person name="Carrasquinho I."/>
            <person name="Faro C."/>
            <person name="Guimaraes J.B."/>
            <person name="Mendonca D."/>
            <person name="Nobrega F."/>
            <person name="Rodrigues L."/>
            <person name="Saibo N.J.M."/>
            <person name="Varela M.C."/>
            <person name="Egas C."/>
            <person name="Matos J."/>
            <person name="Miguel C.M."/>
            <person name="Oliveira M.M."/>
            <person name="Ricardo C.P."/>
            <person name="Goncalves S."/>
        </authorList>
    </citation>
    <scope>NUCLEOTIDE SEQUENCE [LARGE SCALE GENOMIC DNA]</scope>
    <source>
        <strain evidence="4">cv. HL8</strain>
    </source>
</reference>
<sequence length="480" mass="53943">MAEELEEMWKKLSFIEVEDESISLGSRTTEAARNLGKNCLVMKVLSHKSINIDALRKNLRMIWKPQKCIQINEVEDERYLVEFGDGWDKKRIMEMCPWTYEKYLILVREFEGEQVPKDISLWQSPFWVQIHNLPLKSRTRETAPRRGGGDSTKVGHEEGRANRGWAASKPEGSKTRVTHAPKEGSGVGTEPESTQAPLGTCVIENETRKEGLRGQVTECEHETGKGSCIGEKAKGITTTSGKEGKRGLGTQNEAIEVMQWETGTLHGEANVFEFQMAPTKEGIQNIKAQKVKEHGSGPMALCYKDNIGWVAEHLGPKSGHWKRIKREACEAKPKENMGPGTRKRAGISVPCDGRSGGLAMIWRDGVDVRFMSCSHSHIDVVVHGEGGACPWRATGFYGHPDASMRHTSWELLETLKKQSTLPWVVFGNFNEIVHSEEKLGWLDRDADQMRNFRECLSTWKAELIKETFLPHEAATFSVSL</sequence>
<feature type="compositionally biased region" description="Basic and acidic residues" evidence="1">
    <location>
        <begin position="138"/>
        <end position="161"/>
    </location>
</feature>
<evidence type="ECO:0000256" key="1">
    <source>
        <dbReference type="SAM" id="MobiDB-lite"/>
    </source>
</evidence>
<dbReference type="PANTHER" id="PTHR35218:SF9">
    <property type="entry name" value="ENDONUCLEASE_EXONUCLEASE_PHOSPHATASE DOMAIN-CONTAINING PROTEIN"/>
    <property type="match status" value="1"/>
</dbReference>
<organism evidence="3 4">
    <name type="scientific">Quercus suber</name>
    <name type="common">Cork oak</name>
    <dbReference type="NCBI Taxonomy" id="58331"/>
    <lineage>
        <taxon>Eukaryota</taxon>
        <taxon>Viridiplantae</taxon>
        <taxon>Streptophyta</taxon>
        <taxon>Embryophyta</taxon>
        <taxon>Tracheophyta</taxon>
        <taxon>Spermatophyta</taxon>
        <taxon>Magnoliopsida</taxon>
        <taxon>eudicotyledons</taxon>
        <taxon>Gunneridae</taxon>
        <taxon>Pentapetalae</taxon>
        <taxon>rosids</taxon>
        <taxon>fabids</taxon>
        <taxon>Fagales</taxon>
        <taxon>Fagaceae</taxon>
        <taxon>Quercus</taxon>
    </lineage>
</organism>
<evidence type="ECO:0000313" key="3">
    <source>
        <dbReference type="EMBL" id="KAK7837548.1"/>
    </source>
</evidence>
<dbReference type="PANTHER" id="PTHR35218">
    <property type="entry name" value="RNASE H DOMAIN-CONTAINING PROTEIN"/>
    <property type="match status" value="1"/>
</dbReference>
<dbReference type="InterPro" id="IPR036691">
    <property type="entry name" value="Endo/exonu/phosph_ase_sf"/>
</dbReference>
<dbReference type="AlphaFoldDB" id="A0AAW0KFX4"/>
<gene>
    <name evidence="3" type="ORF">CFP56_021109</name>
</gene>
<proteinExistence type="predicted"/>
<dbReference type="Gene3D" id="3.60.10.10">
    <property type="entry name" value="Endonuclease/exonuclease/phosphatase"/>
    <property type="match status" value="1"/>
</dbReference>
<evidence type="ECO:0000313" key="4">
    <source>
        <dbReference type="Proteomes" id="UP000237347"/>
    </source>
</evidence>
<protein>
    <recommendedName>
        <fullName evidence="2">DUF4283 domain-containing protein</fullName>
    </recommendedName>
</protein>
<dbReference type="InterPro" id="IPR025558">
    <property type="entry name" value="DUF4283"/>
</dbReference>
<dbReference type="Pfam" id="PF14111">
    <property type="entry name" value="DUF4283"/>
    <property type="match status" value="1"/>
</dbReference>
<feature type="domain" description="DUF4283" evidence="2">
    <location>
        <begin position="37"/>
        <end position="110"/>
    </location>
</feature>
<evidence type="ECO:0000259" key="2">
    <source>
        <dbReference type="Pfam" id="PF14111"/>
    </source>
</evidence>
<accession>A0AAW0KFX4</accession>
<keyword evidence="4" id="KW-1185">Reference proteome</keyword>
<dbReference type="Proteomes" id="UP000237347">
    <property type="component" value="Unassembled WGS sequence"/>
</dbReference>
<name>A0AAW0KFX4_QUESU</name>
<comment type="caution">
    <text evidence="3">The sequence shown here is derived from an EMBL/GenBank/DDBJ whole genome shotgun (WGS) entry which is preliminary data.</text>
</comment>
<dbReference type="SUPFAM" id="SSF56219">
    <property type="entry name" value="DNase I-like"/>
    <property type="match status" value="1"/>
</dbReference>
<feature type="region of interest" description="Disordered" evidence="1">
    <location>
        <begin position="138"/>
        <end position="195"/>
    </location>
</feature>